<comment type="subcellular location">
    <subcellularLocation>
        <location evidence="1">Membrane</location>
    </subcellularLocation>
</comment>
<keyword evidence="4" id="KW-0472">Membrane</keyword>
<feature type="signal peptide" evidence="5">
    <location>
        <begin position="1"/>
        <end position="20"/>
    </location>
</feature>
<evidence type="ECO:0000256" key="5">
    <source>
        <dbReference type="SAM" id="SignalP"/>
    </source>
</evidence>
<proteinExistence type="predicted"/>
<evidence type="ECO:0000256" key="1">
    <source>
        <dbReference type="ARBA" id="ARBA00004370"/>
    </source>
</evidence>
<reference evidence="7 8" key="1">
    <citation type="journal article" date="2023" name="Genes (Basel)">
        <title>Chromosome-Level Genome Assembly and Circadian Gene Repertoire of the Patagonia Blennie Eleginops maclovinus-The Closest Ancestral Proxy of Antarctic Cryonotothenioids.</title>
        <authorList>
            <person name="Cheng C.C."/>
            <person name="Rivera-Colon A.G."/>
            <person name="Minhas B.F."/>
            <person name="Wilson L."/>
            <person name="Rayamajhi N."/>
            <person name="Vargas-Chacoff L."/>
            <person name="Catchen J.M."/>
        </authorList>
    </citation>
    <scope>NUCLEOTIDE SEQUENCE [LARGE SCALE GENOMIC DNA]</scope>
    <source>
        <strain evidence="7">JMC-PN-2008</strain>
    </source>
</reference>
<keyword evidence="3" id="KW-1133">Transmembrane helix</keyword>
<evidence type="ECO:0000259" key="6">
    <source>
        <dbReference type="Pfam" id="PF01094"/>
    </source>
</evidence>
<dbReference type="SUPFAM" id="SSF53822">
    <property type="entry name" value="Periplasmic binding protein-like I"/>
    <property type="match status" value="1"/>
</dbReference>
<dbReference type="GO" id="GO:0016020">
    <property type="term" value="C:membrane"/>
    <property type="evidence" value="ECO:0007669"/>
    <property type="project" value="UniProtKB-SubCell"/>
</dbReference>
<evidence type="ECO:0000256" key="4">
    <source>
        <dbReference type="ARBA" id="ARBA00023136"/>
    </source>
</evidence>
<dbReference type="Proteomes" id="UP001346869">
    <property type="component" value="Unassembled WGS sequence"/>
</dbReference>
<evidence type="ECO:0000313" key="8">
    <source>
        <dbReference type="Proteomes" id="UP001346869"/>
    </source>
</evidence>
<dbReference type="AlphaFoldDB" id="A0AAN8AJ93"/>
<dbReference type="InterPro" id="IPR001828">
    <property type="entry name" value="ANF_lig-bd_rcpt"/>
</dbReference>
<gene>
    <name evidence="7" type="ORF">PBY51_002343</name>
</gene>
<protein>
    <recommendedName>
        <fullName evidence="6">Receptor ligand binding region domain-containing protein</fullName>
    </recommendedName>
</protein>
<accession>A0AAN8AJ93</accession>
<keyword evidence="8" id="KW-1185">Reference proteome</keyword>
<dbReference type="Gene3D" id="3.40.50.2300">
    <property type="match status" value="2"/>
</dbReference>
<evidence type="ECO:0000256" key="2">
    <source>
        <dbReference type="ARBA" id="ARBA00022692"/>
    </source>
</evidence>
<comment type="caution">
    <text evidence="7">The sequence shown here is derived from an EMBL/GenBank/DDBJ whole genome shotgun (WGS) entry which is preliminary data.</text>
</comment>
<dbReference type="InterPro" id="IPR028082">
    <property type="entry name" value="Peripla_BP_I"/>
</dbReference>
<feature type="chain" id="PRO_5042901740" description="Receptor ligand binding region domain-containing protein" evidence="5">
    <location>
        <begin position="21"/>
        <end position="206"/>
    </location>
</feature>
<evidence type="ECO:0000313" key="7">
    <source>
        <dbReference type="EMBL" id="KAK5858179.1"/>
    </source>
</evidence>
<keyword evidence="2" id="KW-0812">Transmembrane</keyword>
<dbReference type="EMBL" id="JAUZQC010000015">
    <property type="protein sequence ID" value="KAK5858179.1"/>
    <property type="molecule type" value="Genomic_DNA"/>
</dbReference>
<reference evidence="7 8" key="2">
    <citation type="journal article" date="2023" name="Mol. Biol. Evol.">
        <title>Genomics of Secondarily Temperate Adaptation in the Only Non-Antarctic Icefish.</title>
        <authorList>
            <person name="Rivera-Colon A.G."/>
            <person name="Rayamajhi N."/>
            <person name="Minhas B.F."/>
            <person name="Madrigal G."/>
            <person name="Bilyk K.T."/>
            <person name="Yoon V."/>
            <person name="Hune M."/>
            <person name="Gregory S."/>
            <person name="Cheng C.H.C."/>
            <person name="Catchen J.M."/>
        </authorList>
    </citation>
    <scope>NUCLEOTIDE SEQUENCE [LARGE SCALE GENOMIC DNA]</scope>
    <source>
        <strain evidence="7">JMC-PN-2008</strain>
    </source>
</reference>
<evidence type="ECO:0000256" key="3">
    <source>
        <dbReference type="ARBA" id="ARBA00022989"/>
    </source>
</evidence>
<keyword evidence="5" id="KW-0732">Signal</keyword>
<sequence>MRSCPVLPVLLLLLLRLCSGTSFPSNINIGGLFPSASHEYEVFRFALAQQQEIPKLVPQVDMVDTGSSFAMTYAFCSQFSKGVYAIMGLYDRRTVNMLMSFCGSLHVCFVTPSFPVTTNNQFVLQLRPPLQEPIMALLETFNWSRFVYMYSPDSVCSQFSKGVYAIMGLYDRRTVNKLMSFCGSLHVCFVTPSFPVTTNNQFLCCS</sequence>
<name>A0AAN8AJ93_ELEMC</name>
<organism evidence="7 8">
    <name type="scientific">Eleginops maclovinus</name>
    <name type="common">Patagonian blennie</name>
    <name type="synonym">Eleginus maclovinus</name>
    <dbReference type="NCBI Taxonomy" id="56733"/>
    <lineage>
        <taxon>Eukaryota</taxon>
        <taxon>Metazoa</taxon>
        <taxon>Chordata</taxon>
        <taxon>Craniata</taxon>
        <taxon>Vertebrata</taxon>
        <taxon>Euteleostomi</taxon>
        <taxon>Actinopterygii</taxon>
        <taxon>Neopterygii</taxon>
        <taxon>Teleostei</taxon>
        <taxon>Neoteleostei</taxon>
        <taxon>Acanthomorphata</taxon>
        <taxon>Eupercaria</taxon>
        <taxon>Perciformes</taxon>
        <taxon>Notothenioidei</taxon>
        <taxon>Eleginopidae</taxon>
        <taxon>Eleginops</taxon>
    </lineage>
</organism>
<dbReference type="Pfam" id="PF01094">
    <property type="entry name" value="ANF_receptor"/>
    <property type="match status" value="1"/>
</dbReference>
<feature type="domain" description="Receptor ligand binding region" evidence="6">
    <location>
        <begin position="39"/>
        <end position="155"/>
    </location>
</feature>